<dbReference type="AlphaFoldDB" id="A0A0H2RL09"/>
<proteinExistence type="predicted"/>
<evidence type="ECO:0000259" key="2">
    <source>
        <dbReference type="Pfam" id="PF00644"/>
    </source>
</evidence>
<name>A0A0H2RL09_9AGAM</name>
<gene>
    <name evidence="3" type="ORF">SCHPADRAFT_904911</name>
</gene>
<feature type="chain" id="PRO_5005202000" description="PARP catalytic domain-containing protein" evidence="1">
    <location>
        <begin position="19"/>
        <end position="397"/>
    </location>
</feature>
<dbReference type="OrthoDB" id="9514740at2759"/>
<dbReference type="InParanoid" id="A0A0H2RL09"/>
<evidence type="ECO:0000256" key="1">
    <source>
        <dbReference type="SAM" id="SignalP"/>
    </source>
</evidence>
<dbReference type="Proteomes" id="UP000053477">
    <property type="component" value="Unassembled WGS sequence"/>
</dbReference>
<evidence type="ECO:0000313" key="4">
    <source>
        <dbReference type="Proteomes" id="UP000053477"/>
    </source>
</evidence>
<dbReference type="STRING" id="27342.A0A0H2RL09"/>
<dbReference type="Gene3D" id="3.90.228.10">
    <property type="match status" value="1"/>
</dbReference>
<keyword evidence="1" id="KW-0732">Signal</keyword>
<feature type="domain" description="PARP catalytic" evidence="2">
    <location>
        <begin position="281"/>
        <end position="371"/>
    </location>
</feature>
<dbReference type="EMBL" id="KQ085973">
    <property type="protein sequence ID" value="KLO12670.1"/>
    <property type="molecule type" value="Genomic_DNA"/>
</dbReference>
<dbReference type="PANTHER" id="PTHR31681:SF3">
    <property type="entry name" value="OS04G0690100 PROTEIN"/>
    <property type="match status" value="1"/>
</dbReference>
<dbReference type="SUPFAM" id="SSF56399">
    <property type="entry name" value="ADP-ribosylation"/>
    <property type="match status" value="1"/>
</dbReference>
<keyword evidence="4" id="KW-1185">Reference proteome</keyword>
<evidence type="ECO:0000313" key="3">
    <source>
        <dbReference type="EMBL" id="KLO12670.1"/>
    </source>
</evidence>
<organism evidence="3 4">
    <name type="scientific">Schizopora paradoxa</name>
    <dbReference type="NCBI Taxonomy" id="27342"/>
    <lineage>
        <taxon>Eukaryota</taxon>
        <taxon>Fungi</taxon>
        <taxon>Dikarya</taxon>
        <taxon>Basidiomycota</taxon>
        <taxon>Agaricomycotina</taxon>
        <taxon>Agaricomycetes</taxon>
        <taxon>Hymenochaetales</taxon>
        <taxon>Schizoporaceae</taxon>
        <taxon>Schizopora</taxon>
    </lineage>
</organism>
<sequence>MSLGAAISALSLVATLMGQNPLTAMNGSPPAQNFCDYCHLHLKSTFNGSLSPYCSRTCADSAGALNVKGPSTQITPQVGLCSVCGVKPKYCDGNTTYNFCGRTCAGKASQVSQPKPVVAPIKPVVTGASRLCAVSGCMRPAYRDASKGIHGRFCSKAHKKLADESCIICMKNPPKMGVFCSKACSSAAEQKAPAIIEIPEGHDQFKSVADQFKASWRSGTCPPVRKVYKVITTAAALKSYETYRSMIEAKGRFQAMGRPEGNQNRRWHGTKRQCTLGDPGNVTFCSSTTCALCNIIKTSFSMKFCARGSFGMGIYTSSTSSKSNGYSANVAPSKYKAMLLNKVVVGKGYKLTSVNPALRAPPAGYDSVLAELGAGADELVVFSDDAIRPYYLVIYEP</sequence>
<reference evidence="3 4" key="1">
    <citation type="submission" date="2015-04" db="EMBL/GenBank/DDBJ databases">
        <title>Complete genome sequence of Schizopora paradoxa KUC8140, a cosmopolitan wood degrader in East Asia.</title>
        <authorList>
            <consortium name="DOE Joint Genome Institute"/>
            <person name="Min B."/>
            <person name="Park H."/>
            <person name="Jang Y."/>
            <person name="Kim J.-J."/>
            <person name="Kim K.H."/>
            <person name="Pangilinan J."/>
            <person name="Lipzen A."/>
            <person name="Riley R."/>
            <person name="Grigoriev I.V."/>
            <person name="Spatafora J.W."/>
            <person name="Choi I.-G."/>
        </authorList>
    </citation>
    <scope>NUCLEOTIDE SEQUENCE [LARGE SCALE GENOMIC DNA]</scope>
    <source>
        <strain evidence="3 4">KUC8140</strain>
    </source>
</reference>
<accession>A0A0H2RL09</accession>
<protein>
    <recommendedName>
        <fullName evidence="2">PARP catalytic domain-containing protein</fullName>
    </recommendedName>
</protein>
<dbReference type="InterPro" id="IPR012317">
    <property type="entry name" value="Poly(ADP-ribose)pol_cat_dom"/>
</dbReference>
<dbReference type="PANTHER" id="PTHR31681">
    <property type="entry name" value="C2H2-LIKE ZINC FINGER PROTEIN"/>
    <property type="match status" value="1"/>
</dbReference>
<dbReference type="GO" id="GO:0003950">
    <property type="term" value="F:NAD+ poly-ADP-ribosyltransferase activity"/>
    <property type="evidence" value="ECO:0007669"/>
    <property type="project" value="InterPro"/>
</dbReference>
<dbReference type="Pfam" id="PF00644">
    <property type="entry name" value="PARP"/>
    <property type="match status" value="1"/>
</dbReference>
<feature type="signal peptide" evidence="1">
    <location>
        <begin position="1"/>
        <end position="18"/>
    </location>
</feature>